<evidence type="ECO:0000313" key="2">
    <source>
        <dbReference type="Proteomes" id="UP001652580"/>
    </source>
</evidence>
<dbReference type="GeneID" id="130708623"/>
<feature type="domain" description="KRAB" evidence="1">
    <location>
        <begin position="1"/>
        <end position="48"/>
    </location>
</feature>
<organism evidence="2 3">
    <name type="scientific">Balaenoptera acutorostrata</name>
    <name type="common">Common minke whale</name>
    <name type="synonym">Balaena rostrata</name>
    <dbReference type="NCBI Taxonomy" id="9767"/>
    <lineage>
        <taxon>Eukaryota</taxon>
        <taxon>Metazoa</taxon>
        <taxon>Chordata</taxon>
        <taxon>Craniata</taxon>
        <taxon>Vertebrata</taxon>
        <taxon>Euteleostomi</taxon>
        <taxon>Mammalia</taxon>
        <taxon>Eutheria</taxon>
        <taxon>Laurasiatheria</taxon>
        <taxon>Artiodactyla</taxon>
        <taxon>Whippomorpha</taxon>
        <taxon>Cetacea</taxon>
        <taxon>Mysticeti</taxon>
        <taxon>Balaenopteridae</taxon>
        <taxon>Balaenoptera</taxon>
    </lineage>
</organism>
<name>A0ABM3TWD0_BALAC</name>
<sequence>MQVDVILENCRNLVSLVLIVSKPELVIFLEQKKGPWDVKRKETAAIHPALSSHDTQGLLPKKPDIEDLFKKVLLGKYRSCGLGNLYLMKDWDCKGECEGHLVYAANNHSNHFEYRIGLNLHSNMFENQ</sequence>
<evidence type="ECO:0000259" key="1">
    <source>
        <dbReference type="PROSITE" id="PS50805"/>
    </source>
</evidence>
<dbReference type="InterPro" id="IPR001909">
    <property type="entry name" value="KRAB"/>
</dbReference>
<feature type="non-terminal residue" evidence="3">
    <location>
        <position position="128"/>
    </location>
</feature>
<dbReference type="PROSITE" id="PS50805">
    <property type="entry name" value="KRAB"/>
    <property type="match status" value="1"/>
</dbReference>
<gene>
    <name evidence="3" type="primary">LOC130708623</name>
</gene>
<proteinExistence type="predicted"/>
<dbReference type="RefSeq" id="XP_057406416.1">
    <property type="nucleotide sequence ID" value="XM_057550433.1"/>
</dbReference>
<protein>
    <submittedName>
        <fullName evidence="3">KRAB domain-containing protein 5-like</fullName>
    </submittedName>
</protein>
<dbReference type="Proteomes" id="UP001652580">
    <property type="component" value="Chromosome 7"/>
</dbReference>
<accession>A0ABM3TWD0</accession>
<keyword evidence="2" id="KW-1185">Reference proteome</keyword>
<evidence type="ECO:0000313" key="3">
    <source>
        <dbReference type="RefSeq" id="XP_057406416.1"/>
    </source>
</evidence>
<reference evidence="3" key="1">
    <citation type="submission" date="2025-08" db="UniProtKB">
        <authorList>
            <consortium name="RefSeq"/>
        </authorList>
    </citation>
    <scope>IDENTIFICATION</scope>
</reference>